<dbReference type="KEGG" id="tsph:KIH39_20900"/>
<name>A0A8E6B546_9BACT</name>
<keyword evidence="1" id="KW-1133">Transmembrane helix</keyword>
<dbReference type="AlphaFoldDB" id="A0A8E6B546"/>
<evidence type="ECO:0000313" key="2">
    <source>
        <dbReference type="EMBL" id="QVL31281.1"/>
    </source>
</evidence>
<keyword evidence="1" id="KW-0812">Transmembrane</keyword>
<sequence>MLAKFIFAVTLVCAIVNIHANGQDKKEDLVQLACAGNQSALAAIETYYSKCHLTTESPLGTGKNNTEYWRKPGQIRVREPRAVTTLDVKIEKGKLYSVVTAPNQKADRNMAYTHIYDPNFHMIDADPWEYSLFALPIGLMSDDPPPIFTLTEAVSRSTVKKAEWVGKTPTRQIHLILDINGEPRSYEVWVDPAHNWLISRCVMKYRTSNKRRPDSKEVEHKHDWKVSDWMEIKPSLFVPTRSTSVSDSGDDFVITKTVEISSIRINEPFSPPPMPHALAGTLLFDKIENRIYPLGPNGVPQGRGQRVGEPFYPTMPTPDKLNPNPNRVDRSASYRKWLLPILVVVALAGGLFFGSRYLRKA</sequence>
<feature type="transmembrane region" description="Helical" evidence="1">
    <location>
        <begin position="337"/>
        <end position="358"/>
    </location>
</feature>
<proteinExistence type="predicted"/>
<keyword evidence="1" id="KW-0472">Membrane</keyword>
<organism evidence="2 3">
    <name type="scientific">Telmatocola sphagniphila</name>
    <dbReference type="NCBI Taxonomy" id="1123043"/>
    <lineage>
        <taxon>Bacteria</taxon>
        <taxon>Pseudomonadati</taxon>
        <taxon>Planctomycetota</taxon>
        <taxon>Planctomycetia</taxon>
        <taxon>Gemmatales</taxon>
        <taxon>Gemmataceae</taxon>
    </lineage>
</organism>
<evidence type="ECO:0000313" key="3">
    <source>
        <dbReference type="Proteomes" id="UP000676194"/>
    </source>
</evidence>
<dbReference type="RefSeq" id="WP_213495162.1">
    <property type="nucleotide sequence ID" value="NZ_CP074694.1"/>
</dbReference>
<dbReference type="Proteomes" id="UP000676194">
    <property type="component" value="Chromosome"/>
</dbReference>
<gene>
    <name evidence="2" type="ORF">KIH39_20900</name>
</gene>
<evidence type="ECO:0000256" key="1">
    <source>
        <dbReference type="SAM" id="Phobius"/>
    </source>
</evidence>
<accession>A0A8E6B546</accession>
<keyword evidence="3" id="KW-1185">Reference proteome</keyword>
<protein>
    <submittedName>
        <fullName evidence="2">Uncharacterized protein</fullName>
    </submittedName>
</protein>
<reference evidence="2" key="1">
    <citation type="submission" date="2021-05" db="EMBL/GenBank/DDBJ databases">
        <title>Complete genome sequence of the cellulolytic planctomycete Telmatocola sphagniphila SP2T and characterization of the first cellulase from planctomycetes.</title>
        <authorList>
            <person name="Rakitin A.L."/>
            <person name="Beletsky A.V."/>
            <person name="Naumoff D.G."/>
            <person name="Kulichevskaya I.S."/>
            <person name="Mardanov A.V."/>
            <person name="Ravin N.V."/>
            <person name="Dedysh S.N."/>
        </authorList>
    </citation>
    <scope>NUCLEOTIDE SEQUENCE</scope>
    <source>
        <strain evidence="2">SP2T</strain>
    </source>
</reference>
<dbReference type="EMBL" id="CP074694">
    <property type="protein sequence ID" value="QVL31281.1"/>
    <property type="molecule type" value="Genomic_DNA"/>
</dbReference>